<dbReference type="InterPro" id="IPR025304">
    <property type="entry name" value="ALIX_V_dom"/>
</dbReference>
<accession>A0A4Z2DXM8</accession>
<dbReference type="InterPro" id="IPR038499">
    <property type="entry name" value="BRO1_sf"/>
</dbReference>
<dbReference type="GO" id="GO:0043328">
    <property type="term" value="P:protein transport to vacuole involved in ubiquitin-dependent protein catabolic process via the multivesicular body sorting pathway"/>
    <property type="evidence" value="ECO:0007669"/>
    <property type="project" value="TreeGrafter"/>
</dbReference>
<evidence type="ECO:0000313" key="7">
    <source>
        <dbReference type="Proteomes" id="UP000311919"/>
    </source>
</evidence>
<dbReference type="CDD" id="cd09034">
    <property type="entry name" value="BRO1_Alix_like"/>
    <property type="match status" value="1"/>
</dbReference>
<evidence type="ECO:0000313" key="6">
    <source>
        <dbReference type="EMBL" id="TNN21254.1"/>
    </source>
</evidence>
<reference evidence="6 7" key="1">
    <citation type="submission" date="2019-03" db="EMBL/GenBank/DDBJ databases">
        <title>An improved genome assembly of the fluke Schistosoma japonicum.</title>
        <authorList>
            <person name="Hu W."/>
            <person name="Luo F."/>
            <person name="Yin M."/>
            <person name="Mo X."/>
            <person name="Sun C."/>
            <person name="Wu Q."/>
            <person name="Zhu B."/>
            <person name="Xiang M."/>
            <person name="Wang J."/>
            <person name="Wang Y."/>
            <person name="Zhang T."/>
            <person name="Xu B."/>
            <person name="Zheng H."/>
            <person name="Feng Z."/>
        </authorList>
    </citation>
    <scope>NUCLEOTIDE SEQUENCE [LARGE SCALE GENOMIC DNA]</scope>
    <source>
        <strain evidence="6">HuSjv2</strain>
        <tissue evidence="6">Worms</tissue>
    </source>
</reference>
<organism evidence="6 7">
    <name type="scientific">Schistosoma japonicum</name>
    <name type="common">Blood fluke</name>
    <dbReference type="NCBI Taxonomy" id="6182"/>
    <lineage>
        <taxon>Eukaryota</taxon>
        <taxon>Metazoa</taxon>
        <taxon>Spiralia</taxon>
        <taxon>Lophotrochozoa</taxon>
        <taxon>Platyhelminthes</taxon>
        <taxon>Trematoda</taxon>
        <taxon>Digenea</taxon>
        <taxon>Strigeidida</taxon>
        <taxon>Schistosomatoidea</taxon>
        <taxon>Schistosomatidae</taxon>
        <taxon>Schistosoma</taxon>
    </lineage>
</organism>
<keyword evidence="3" id="KW-0963">Cytoplasm</keyword>
<protein>
    <submittedName>
        <fullName evidence="6">Programmed cell death 6-interacting protein isoform 3</fullName>
    </submittedName>
</protein>
<feature type="domain" description="BRO1" evidence="5">
    <location>
        <begin position="2"/>
        <end position="364"/>
    </location>
</feature>
<dbReference type="Gene3D" id="1.20.140.50">
    <property type="entry name" value="alix/aip1 like domains"/>
    <property type="match status" value="1"/>
</dbReference>
<dbReference type="PANTHER" id="PTHR23030">
    <property type="entry name" value="PCD6 INTERACTING PROTEIN-RELATED"/>
    <property type="match status" value="1"/>
</dbReference>
<keyword evidence="7" id="KW-1185">Reference proteome</keyword>
<evidence type="ECO:0000256" key="2">
    <source>
        <dbReference type="ARBA" id="ARBA00004496"/>
    </source>
</evidence>
<evidence type="ECO:0000256" key="4">
    <source>
        <dbReference type="ARBA" id="ARBA00022753"/>
    </source>
</evidence>
<dbReference type="InterPro" id="IPR004328">
    <property type="entry name" value="BRO1_dom"/>
</dbReference>
<proteinExistence type="predicted"/>
<dbReference type="Pfam" id="PF13949">
    <property type="entry name" value="ALIX_LYPXL_bnd"/>
    <property type="match status" value="1"/>
</dbReference>
<dbReference type="SMART" id="SM01041">
    <property type="entry name" value="BRO1"/>
    <property type="match status" value="1"/>
</dbReference>
<dbReference type="STRING" id="6182.A0A4Z2DXM8"/>
<name>A0A4Z2DXM8_SCHJA</name>
<dbReference type="Pfam" id="PF03097">
    <property type="entry name" value="BRO1"/>
    <property type="match status" value="1"/>
</dbReference>
<dbReference type="Gene3D" id="1.20.120.560">
    <property type="entry name" value="alix/aip1 in complex with the ypdl late domain"/>
    <property type="match status" value="1"/>
</dbReference>
<gene>
    <name evidence="6" type="ORF">EWB00_010424</name>
</gene>
<sequence>MTFLCVPLKLSTEVDVVTPLRRFIAGKFGEAVASQCAKSLDKLSELRYEACFGEPKDLNRRMEAFALYHNVLWSLEKRLNTSEDLGIKWSWSDIWHKNYFNHYSFNFEQMNIIFCYAAIHSSLAKTYDLNCEHSLMKAISSYKIAAEAFEYLALHMNQSSGDMTQEVLTVFSDVMIAQANECNFLRLRNDEPEYRRIANHINKLYKKCLDSFSIISSCLQDEDVVKSVPEDWYRVIKTKQNYYNILSVTYLGDEKQKRKKDNKESSGLLVSKFTRSLSSRRWSETFQTVYETETNSESQPSPVLASDIVTKEMFQIPLPSSDPGDIFEMLVPFPVLEALNIANSTRTAIINSEFAKLKNADTILESEMIQHNFPHSLELSVFQLICETLLKESVKIQQYGGVDSLRHKIHSLKPMAEERFKTLAEIEEMLRKEESNDIAFRTGYANILSREPSEKLNSGFREKVDKLRLSVQLVSEKDYDVIALFKQHEADFQTLNMSNNELLVYIQSNFEAKEIGIIEEIENLRKDLIRIWDELIVNKQQRGDVIKMWDLVCLPPNFVLTLTKWYRTQGEINHNEVTSKTLRDKVDSARICVNQNLDEQRNLLSQLRIKSEPYFSQIIKYRQHSVISSLQGACKLFLSIRKDVEKSLHWHSEFEKLCTEELQLTINICYSSWRIEFYSEFHSPTNTVLGSPFKFFSSAVHSFHIRLRFPAQCVLWSSSFVLAF</sequence>
<comment type="subcellular location">
    <subcellularLocation>
        <location evidence="2">Cytoplasm</location>
    </subcellularLocation>
    <subcellularLocation>
        <location evidence="1">Endosome</location>
    </subcellularLocation>
</comment>
<dbReference type="Proteomes" id="UP000311919">
    <property type="component" value="Unassembled WGS sequence"/>
</dbReference>
<dbReference type="Gene3D" id="1.25.40.280">
    <property type="entry name" value="alix/aip1 like domains"/>
    <property type="match status" value="1"/>
</dbReference>
<evidence type="ECO:0000259" key="5">
    <source>
        <dbReference type="PROSITE" id="PS51180"/>
    </source>
</evidence>
<dbReference type="EMBL" id="SKCS01000008">
    <property type="protein sequence ID" value="TNN21254.1"/>
    <property type="molecule type" value="Genomic_DNA"/>
</dbReference>
<dbReference type="PROSITE" id="PS51180">
    <property type="entry name" value="BRO1"/>
    <property type="match status" value="1"/>
</dbReference>
<evidence type="ECO:0000256" key="1">
    <source>
        <dbReference type="ARBA" id="ARBA00004177"/>
    </source>
</evidence>
<keyword evidence="4" id="KW-0967">Endosome</keyword>
<evidence type="ECO:0000256" key="3">
    <source>
        <dbReference type="ARBA" id="ARBA00022490"/>
    </source>
</evidence>
<comment type="caution">
    <text evidence="6">The sequence shown here is derived from an EMBL/GenBank/DDBJ whole genome shotgun (WGS) entry which is preliminary data.</text>
</comment>
<dbReference type="OrthoDB" id="2141925at2759"/>
<dbReference type="GO" id="GO:0005768">
    <property type="term" value="C:endosome"/>
    <property type="evidence" value="ECO:0007669"/>
    <property type="project" value="UniProtKB-SubCell"/>
</dbReference>
<dbReference type="PANTHER" id="PTHR23030:SF30">
    <property type="entry name" value="TYROSINE-PROTEIN PHOSPHATASE NON-RECEPTOR TYPE 23"/>
    <property type="match status" value="1"/>
</dbReference>
<dbReference type="AlphaFoldDB" id="A0A4Z2DXM8"/>